<evidence type="ECO:0000256" key="3">
    <source>
        <dbReference type="ARBA" id="ARBA00022824"/>
    </source>
</evidence>
<dbReference type="EMBL" id="AE016820">
    <property type="protein sequence ID" value="AAS54668.2"/>
    <property type="molecule type" value="Genomic_DNA"/>
</dbReference>
<protein>
    <recommendedName>
        <fullName evidence="1">Glucosidase 2 subunit beta</fullName>
    </recommendedName>
</protein>
<reference evidence="9" key="2">
    <citation type="journal article" date="2013" name="G3 (Bethesda)">
        <title>Genomes of Ashbya fungi isolated from insects reveal four mating-type loci, numerous translocations, lack of transposons, and distinct gene duplications.</title>
        <authorList>
            <person name="Dietrich F.S."/>
            <person name="Voegeli S."/>
            <person name="Kuo S."/>
            <person name="Philippsen P."/>
        </authorList>
    </citation>
    <scope>GENOME REANNOTATION</scope>
    <source>
        <strain evidence="9">ATCC 10895 / CBS 109.51 / FGSC 9923 / NRRL Y-1056</strain>
    </source>
</reference>
<dbReference type="InterPro" id="IPR028146">
    <property type="entry name" value="PRKCSH_N"/>
</dbReference>
<keyword evidence="3" id="KW-0256">Endoplasmic reticulum</keyword>
<evidence type="ECO:0000313" key="9">
    <source>
        <dbReference type="Proteomes" id="UP000000591"/>
    </source>
</evidence>
<keyword evidence="2 6" id="KW-0732">Signal</keyword>
<dbReference type="GO" id="GO:0006491">
    <property type="term" value="P:N-glycan processing"/>
    <property type="evidence" value="ECO:0000318"/>
    <property type="project" value="GO_Central"/>
</dbReference>
<dbReference type="PANTHER" id="PTHR12630:SF1">
    <property type="entry name" value="GLUCOSIDASE 2 SUBUNIT BETA"/>
    <property type="match status" value="1"/>
</dbReference>
<evidence type="ECO:0000256" key="1">
    <source>
        <dbReference type="ARBA" id="ARBA00022387"/>
    </source>
</evidence>
<dbReference type="KEGG" id="ago:AGOS_AGR178W"/>
<feature type="coiled-coil region" evidence="5">
    <location>
        <begin position="175"/>
        <end position="209"/>
    </location>
</feature>
<dbReference type="GO" id="GO:0017177">
    <property type="term" value="C:glucosidase II complex"/>
    <property type="evidence" value="ECO:0000318"/>
    <property type="project" value="GO_Central"/>
</dbReference>
<feature type="signal peptide" evidence="6">
    <location>
        <begin position="1"/>
        <end position="26"/>
    </location>
</feature>
<dbReference type="AlphaFoldDB" id="Q74ZM0"/>
<feature type="chain" id="PRO_5004286586" description="Glucosidase 2 subunit beta" evidence="6">
    <location>
        <begin position="27"/>
        <end position="659"/>
    </location>
</feature>
<name>Q74ZM0_EREGS</name>
<dbReference type="Pfam" id="PF12999">
    <property type="entry name" value="PRKCSH-like"/>
    <property type="match status" value="1"/>
</dbReference>
<dbReference type="InterPro" id="IPR009011">
    <property type="entry name" value="Man6P_isomerase_rcpt-bd_dom_sf"/>
</dbReference>
<dbReference type="InterPro" id="IPR036607">
    <property type="entry name" value="PRKCSH"/>
</dbReference>
<dbReference type="STRING" id="284811.Q74ZM0"/>
<evidence type="ECO:0000256" key="5">
    <source>
        <dbReference type="SAM" id="Coils"/>
    </source>
</evidence>
<evidence type="ECO:0000259" key="7">
    <source>
        <dbReference type="PROSITE" id="PS51914"/>
    </source>
</evidence>
<evidence type="ECO:0000256" key="6">
    <source>
        <dbReference type="SAM" id="SignalP"/>
    </source>
</evidence>
<reference evidence="8 9" key="1">
    <citation type="journal article" date="2004" name="Science">
        <title>The Ashbya gossypii genome as a tool for mapping the ancient Saccharomyces cerevisiae genome.</title>
        <authorList>
            <person name="Dietrich F.S."/>
            <person name="Voegeli S."/>
            <person name="Brachat S."/>
            <person name="Lerch A."/>
            <person name="Gates K."/>
            <person name="Steiner S."/>
            <person name="Mohr C."/>
            <person name="Pohlmann R."/>
            <person name="Luedi P."/>
            <person name="Choi S."/>
            <person name="Wing R.A."/>
            <person name="Flavier A."/>
            <person name="Gaffney T.D."/>
            <person name="Philippsen P."/>
        </authorList>
    </citation>
    <scope>NUCLEOTIDE SEQUENCE [LARGE SCALE GENOMIC DNA]</scope>
    <source>
        <strain evidence="9">ATCC 10895 / CBS 109.51 / FGSC 9923 / NRRL Y-1056</strain>
    </source>
</reference>
<keyword evidence="4" id="KW-1015">Disulfide bond</keyword>
<dbReference type="FunCoup" id="Q74ZM0">
    <property type="interactions" value="576"/>
</dbReference>
<dbReference type="eggNOG" id="KOG2397">
    <property type="taxonomic scope" value="Eukaryota"/>
</dbReference>
<organism evidence="8 9">
    <name type="scientific">Eremothecium gossypii (strain ATCC 10895 / CBS 109.51 / FGSC 9923 / NRRL Y-1056)</name>
    <name type="common">Yeast</name>
    <name type="synonym">Ashbya gossypii</name>
    <dbReference type="NCBI Taxonomy" id="284811"/>
    <lineage>
        <taxon>Eukaryota</taxon>
        <taxon>Fungi</taxon>
        <taxon>Dikarya</taxon>
        <taxon>Ascomycota</taxon>
        <taxon>Saccharomycotina</taxon>
        <taxon>Saccharomycetes</taxon>
        <taxon>Saccharomycetales</taxon>
        <taxon>Saccharomycetaceae</taxon>
        <taxon>Eremothecium</taxon>
    </lineage>
</organism>
<sequence length="659" mass="74589">MHGVSWKVFWFIPLVAIVWDASVVRAHNVRGVAPEDQHLYQGLAHNQTQWTCLNDSSIVLSVNQINDDYCDCPDGSDEPGTGACGSRSRFFCRNEGFIPRYIAGYKVEDGLCDCCDCSDEVSPEPHLRGATCSELAREYDSLLAQELATYEQGRDALVQMRQHYGVDSITSESTAERANKLAEELSAVVREIEQQKDTLANVLKLYESKLAQDNPTASKFNKLDIKYVTDAVGEVFANSERLARAHKELRHILDTLVTTYNPKLRDNFVNRNMEKYIDYSDTETGRNRYEPRLVTMQGSQLREYFGSELEELFLDGKATATPIKDVIPKFHVARGMVLTKISDKDNILAAVAHLRGIMDEISAKYNVNFQDSGVIAAVRDYRRYQERYPTQSLDYEIPARLVEELDTIGRFVVTETENLEKPDSLGGLWGHLSNIRDYIAPSSSYSGLKTQIASLEQTLKNLGQKRDSLERQWKSAKQEMESQHTYTHEELLLKDTEQLLQKLDDFCISSKFDEYTYHICFNPDTGRILQVQDRDRSVVLVGHFKDFKLVSQRARDAYINQLQTRATDVDLIGHLSNYSPGAGHDLLLGNLPDIHNGLLLSYGNGHKCWNGPYRSAEVFVLCGPEYKLTAVHEPSTCQYLFELSGPLGCALDFAYSKPT</sequence>
<evidence type="ECO:0000256" key="4">
    <source>
        <dbReference type="ARBA" id="ARBA00023157"/>
    </source>
</evidence>
<dbReference type="Proteomes" id="UP000000591">
    <property type="component" value="Chromosome VII"/>
</dbReference>
<gene>
    <name evidence="8" type="ORF">AGOS_AGR178W</name>
</gene>
<feature type="domain" description="MRH" evidence="7">
    <location>
        <begin position="505"/>
        <end position="651"/>
    </location>
</feature>
<evidence type="ECO:0000256" key="2">
    <source>
        <dbReference type="ARBA" id="ARBA00022729"/>
    </source>
</evidence>
<dbReference type="Pfam" id="PF13015">
    <property type="entry name" value="PRKCSH_1"/>
    <property type="match status" value="1"/>
</dbReference>
<dbReference type="GeneID" id="4623146"/>
<dbReference type="HOGENOM" id="CLU_419754_0_0_1"/>
<dbReference type="InterPro" id="IPR039794">
    <property type="entry name" value="Gtb1-like"/>
</dbReference>
<feature type="coiled-coil region" evidence="5">
    <location>
        <begin position="445"/>
        <end position="479"/>
    </location>
</feature>
<dbReference type="OMA" id="CCDCSDE"/>
<dbReference type="PANTHER" id="PTHR12630">
    <property type="entry name" value="N-LINKED OLIGOSACCHARIDE PROCESSING"/>
    <property type="match status" value="1"/>
</dbReference>
<keyword evidence="5" id="KW-0175">Coiled coil</keyword>
<dbReference type="OrthoDB" id="28322at2759"/>
<keyword evidence="9" id="KW-1185">Reference proteome</keyword>
<dbReference type="SUPFAM" id="SSF50911">
    <property type="entry name" value="Mannose 6-phosphate receptor domain"/>
    <property type="match status" value="1"/>
</dbReference>
<dbReference type="RefSeq" id="NP_986844.2">
    <property type="nucleotide sequence ID" value="NM_211906.2"/>
</dbReference>
<proteinExistence type="predicted"/>
<evidence type="ECO:0000313" key="8">
    <source>
        <dbReference type="EMBL" id="AAS54668.2"/>
    </source>
</evidence>
<dbReference type="InParanoid" id="Q74ZM0"/>
<dbReference type="Gene3D" id="2.70.130.10">
    <property type="entry name" value="Mannose-6-phosphate receptor binding domain"/>
    <property type="match status" value="1"/>
</dbReference>
<dbReference type="PROSITE" id="PS51914">
    <property type="entry name" value="MRH"/>
    <property type="match status" value="1"/>
</dbReference>
<dbReference type="InterPro" id="IPR044865">
    <property type="entry name" value="MRH_dom"/>
</dbReference>
<accession>Q74ZM0</accession>